<comment type="similarity">
    <text evidence="1">Belongs to the cycloisomerase 2 family.</text>
</comment>
<organism evidence="3 4">
    <name type="scientific">Mollisia scopiformis</name>
    <name type="common">Conifer needle endophyte fungus</name>
    <name type="synonym">Phialocephala scopiformis</name>
    <dbReference type="NCBI Taxonomy" id="149040"/>
    <lineage>
        <taxon>Eukaryota</taxon>
        <taxon>Fungi</taxon>
        <taxon>Dikarya</taxon>
        <taxon>Ascomycota</taxon>
        <taxon>Pezizomycotina</taxon>
        <taxon>Leotiomycetes</taxon>
        <taxon>Helotiales</taxon>
        <taxon>Mollisiaceae</taxon>
        <taxon>Mollisia</taxon>
    </lineage>
</organism>
<dbReference type="Proteomes" id="UP000070700">
    <property type="component" value="Unassembled WGS sequence"/>
</dbReference>
<dbReference type="EMBL" id="KQ947433">
    <property type="protein sequence ID" value="KUJ09073.1"/>
    <property type="molecule type" value="Genomic_DNA"/>
</dbReference>
<sequence>MSPIICALFARLALVPTAFAATSTLLVSHFSGALFTLSLNAQGNNGSLAITSATGGCGTTPTWLQYYADTKKLYCWDESWQGYGTMAEYNVSSDGSLIVNGQAKTSGNDVHGVLYGGPSGRSYMATVEYTPSTLTTYALPLKAGPDRPYTVPHQMETFYMASPGPNDRQKDGPHPHQALLDPTGKFLIVPDLGADVIHIFAINAASGHLNACPDAQTAPGDGPRHGEWWSPKGNTSSPDGLRLYTVNELGNSVTGWSVTYGAGCLSLNRTQTISTFAGGKIPAATVYEGASYPAKAAEVHIVGNFLYAANRNDKLFGNQTDSLATYSIDPATGTVSWIEATSAHAFYPRSFNFNKAGTMVAVGGQTSSTISIIARDSVSGKLGPLIASMQVGTQGTYTNEDGLSSVVWVE</sequence>
<dbReference type="KEGG" id="psco:LY89DRAFT_658145"/>
<name>A0A132BA00_MOLSC</name>
<dbReference type="InParanoid" id="A0A132BA00"/>
<dbReference type="AlphaFoldDB" id="A0A132BA00"/>
<dbReference type="InterPro" id="IPR050282">
    <property type="entry name" value="Cycloisomerase_2"/>
</dbReference>
<reference evidence="3 4" key="1">
    <citation type="submission" date="2015-10" db="EMBL/GenBank/DDBJ databases">
        <title>Full genome of DAOMC 229536 Phialocephala scopiformis, a fungal endophyte of spruce producing the potent anti-insectan compound rugulosin.</title>
        <authorList>
            <consortium name="DOE Joint Genome Institute"/>
            <person name="Walker A.K."/>
            <person name="Frasz S.L."/>
            <person name="Seifert K.A."/>
            <person name="Miller J.D."/>
            <person name="Mondo S.J."/>
            <person name="Labutti K."/>
            <person name="Lipzen A."/>
            <person name="Dockter R."/>
            <person name="Kennedy M."/>
            <person name="Grigoriev I.V."/>
            <person name="Spatafora J.W."/>
        </authorList>
    </citation>
    <scope>NUCLEOTIDE SEQUENCE [LARGE SCALE GENOMIC DNA]</scope>
    <source>
        <strain evidence="3 4">CBS 120377</strain>
    </source>
</reference>
<accession>A0A132BA00</accession>
<protein>
    <submittedName>
        <fullName evidence="3">3-carboxy-cis,cis-mucoante lactonizing enzyme</fullName>
    </submittedName>
</protein>
<dbReference type="GeneID" id="28822187"/>
<dbReference type="Pfam" id="PF10282">
    <property type="entry name" value="Lactonase"/>
    <property type="match status" value="1"/>
</dbReference>
<gene>
    <name evidence="3" type="ORF">LY89DRAFT_658145</name>
</gene>
<dbReference type="SUPFAM" id="SSF50974">
    <property type="entry name" value="Nitrous oxide reductase, N-terminal domain"/>
    <property type="match status" value="1"/>
</dbReference>
<evidence type="ECO:0000256" key="2">
    <source>
        <dbReference type="SAM" id="SignalP"/>
    </source>
</evidence>
<proteinExistence type="inferred from homology"/>
<evidence type="ECO:0000313" key="4">
    <source>
        <dbReference type="Proteomes" id="UP000070700"/>
    </source>
</evidence>
<dbReference type="PANTHER" id="PTHR30344">
    <property type="entry name" value="6-PHOSPHOGLUCONOLACTONASE-RELATED"/>
    <property type="match status" value="1"/>
</dbReference>
<dbReference type="InterPro" id="IPR019405">
    <property type="entry name" value="Lactonase_7-beta_prop"/>
</dbReference>
<dbReference type="OrthoDB" id="9972196at2759"/>
<dbReference type="InterPro" id="IPR011045">
    <property type="entry name" value="N2O_reductase_N"/>
</dbReference>
<dbReference type="InterPro" id="IPR015943">
    <property type="entry name" value="WD40/YVTN_repeat-like_dom_sf"/>
</dbReference>
<evidence type="ECO:0000256" key="1">
    <source>
        <dbReference type="ARBA" id="ARBA00005564"/>
    </source>
</evidence>
<dbReference type="Gene3D" id="2.130.10.10">
    <property type="entry name" value="YVTN repeat-like/Quinoprotein amine dehydrogenase"/>
    <property type="match status" value="1"/>
</dbReference>
<evidence type="ECO:0000313" key="3">
    <source>
        <dbReference type="EMBL" id="KUJ09073.1"/>
    </source>
</evidence>
<dbReference type="GO" id="GO:0017057">
    <property type="term" value="F:6-phosphogluconolactonase activity"/>
    <property type="evidence" value="ECO:0007669"/>
    <property type="project" value="TreeGrafter"/>
</dbReference>
<dbReference type="PANTHER" id="PTHR30344:SF1">
    <property type="entry name" value="6-PHOSPHOGLUCONOLACTONASE"/>
    <property type="match status" value="1"/>
</dbReference>
<feature type="signal peptide" evidence="2">
    <location>
        <begin position="1"/>
        <end position="20"/>
    </location>
</feature>
<dbReference type="RefSeq" id="XP_018063428.1">
    <property type="nucleotide sequence ID" value="XM_018212461.1"/>
</dbReference>
<feature type="chain" id="PRO_5007288009" evidence="2">
    <location>
        <begin position="21"/>
        <end position="410"/>
    </location>
</feature>
<keyword evidence="4" id="KW-1185">Reference proteome</keyword>
<keyword evidence="2" id="KW-0732">Signal</keyword>